<evidence type="ECO:0000256" key="2">
    <source>
        <dbReference type="PROSITE-ProRule" id="PRU00339"/>
    </source>
</evidence>
<dbReference type="GeneID" id="99504392"/>
<dbReference type="SUPFAM" id="SSF52540">
    <property type="entry name" value="P-loop containing nucleoside triphosphate hydrolases"/>
    <property type="match status" value="1"/>
</dbReference>
<dbReference type="GO" id="GO:0008476">
    <property type="term" value="F:protein-tyrosine sulfotransferase activity"/>
    <property type="evidence" value="ECO:0007669"/>
    <property type="project" value="InterPro"/>
</dbReference>
<dbReference type="Proteomes" id="UP000183805">
    <property type="component" value="Unassembled WGS sequence"/>
</dbReference>
<evidence type="ECO:0000256" key="1">
    <source>
        <dbReference type="ARBA" id="ARBA00022679"/>
    </source>
</evidence>
<evidence type="ECO:0000313" key="5">
    <source>
        <dbReference type="Proteomes" id="UP000183805"/>
    </source>
</evidence>
<evidence type="ECO:0000313" key="4">
    <source>
        <dbReference type="EMBL" id="SFT57987.1"/>
    </source>
</evidence>
<reference evidence="3 6" key="2">
    <citation type="submission" date="2018-08" db="EMBL/GenBank/DDBJ databases">
        <title>Draft genome sequence of Pseudoalteromonas donghaensis HJ51.</title>
        <authorList>
            <person name="Oh J."/>
            <person name="Roh D."/>
        </authorList>
    </citation>
    <scope>NUCLEOTIDE SEQUENCE [LARGE SCALE GENOMIC DNA]</scope>
    <source>
        <strain evidence="3 6">HJ51</strain>
    </source>
</reference>
<dbReference type="EMBL" id="FPAZ01000005">
    <property type="protein sequence ID" value="SFT57987.1"/>
    <property type="molecule type" value="Genomic_DNA"/>
</dbReference>
<feature type="repeat" description="TPR" evidence="2">
    <location>
        <begin position="40"/>
        <end position="73"/>
    </location>
</feature>
<dbReference type="SUPFAM" id="SSF48452">
    <property type="entry name" value="TPR-like"/>
    <property type="match status" value="1"/>
</dbReference>
<protein>
    <submittedName>
        <fullName evidence="3">Sulfotransferase family protein</fullName>
    </submittedName>
    <submittedName>
        <fullName evidence="4">Tetratricopeptide repeat-containing protein</fullName>
    </submittedName>
</protein>
<reference evidence="4 5" key="1">
    <citation type="submission" date="2016-10" db="EMBL/GenBank/DDBJ databases">
        <authorList>
            <person name="Varghese N."/>
            <person name="Submissions S."/>
        </authorList>
    </citation>
    <scope>NUCLEOTIDE SEQUENCE [LARGE SCALE GENOMIC DNA]</scope>
    <source>
        <strain evidence="4 5">CGMCC 1.8499</strain>
    </source>
</reference>
<dbReference type="PANTHER" id="PTHR12788">
    <property type="entry name" value="PROTEIN-TYROSINE SULFOTRANSFERASE 2"/>
    <property type="match status" value="1"/>
</dbReference>
<dbReference type="PANTHER" id="PTHR12788:SF10">
    <property type="entry name" value="PROTEIN-TYROSINE SULFOTRANSFERASE"/>
    <property type="match status" value="1"/>
</dbReference>
<accession>A0AAD0WBR6</accession>
<dbReference type="Gene3D" id="1.25.40.10">
    <property type="entry name" value="Tetratricopeptide repeat domain"/>
    <property type="match status" value="2"/>
</dbReference>
<dbReference type="Pfam" id="PF13469">
    <property type="entry name" value="Sulfotransfer_3"/>
    <property type="match status" value="1"/>
</dbReference>
<evidence type="ECO:0000313" key="6">
    <source>
        <dbReference type="Proteomes" id="UP000264605"/>
    </source>
</evidence>
<organism evidence="3 6">
    <name type="scientific">Pseudoalteromonas lipolytica</name>
    <dbReference type="NCBI Taxonomy" id="570156"/>
    <lineage>
        <taxon>Bacteria</taxon>
        <taxon>Pseudomonadati</taxon>
        <taxon>Pseudomonadota</taxon>
        <taxon>Gammaproteobacteria</taxon>
        <taxon>Alteromonadales</taxon>
        <taxon>Pseudoalteromonadaceae</taxon>
        <taxon>Pseudoalteromonas</taxon>
    </lineage>
</organism>
<dbReference type="EMBL" id="CP032090">
    <property type="protein sequence ID" value="AXV64296.1"/>
    <property type="molecule type" value="Genomic_DNA"/>
</dbReference>
<keyword evidence="2" id="KW-0802">TPR repeat</keyword>
<gene>
    <name evidence="3" type="ORF">D0907_02900</name>
    <name evidence="4" type="ORF">SAMN04487854_10571</name>
</gene>
<dbReference type="KEGG" id="pdj:D0907_02900"/>
<dbReference type="RefSeq" id="WP_036971096.1">
    <property type="nucleotide sequence ID" value="NZ_CP032090.1"/>
</dbReference>
<proteinExistence type="predicted"/>
<keyword evidence="5" id="KW-1185">Reference proteome</keyword>
<keyword evidence="1" id="KW-0808">Transferase</keyword>
<dbReference type="AlphaFoldDB" id="A0AAD0WBR6"/>
<sequence length="512" mass="58855">MLNSTQHALRTHIHQLLANKQLAEAHQQLVLRLQQNPHDHVSYFLLSEVNTAAGDLNKAVKLIEKALSIEPLNIYHLNLAKHLILRGEISRATVHYKSAMATQHYSALELDTLANIATRLGYYDDALTFQQSAYQLDKQTPQISYNLAVALKVHGLFGEAKTLLKQLITEHEHYYQAHYSLAELNNTEEAKQHLNVLHPQAKRVHTASDQQAYFHSLALNYEHLNDYENAFKYFTHSKQAIAQQLNYQSQQHRQFCQTLMRHSTHSQLSPSNSDFAPVFVVGMPRSGTTLVEKILNQSDELQGIGELNDIAQLMQHGTQSNRVIDSEMFAKAYASADIHQTITHYQQRAEKLSNTLRSCDKQPFNFYYIDFILAAFPHAKIVCMQRNWHDCSVANYRQLYNPQSVFHHYSFTFYDIVAFHQDYTALATHFATKYPKQVYLQSYEQLVEEPIKQTQKLYAFCNLNWQASCLAFYKNNAASATASKKQIRQPLNKNSIGSWHNYAAFIDAGLFQ</sequence>
<dbReference type="InterPro" id="IPR027417">
    <property type="entry name" value="P-loop_NTPase"/>
</dbReference>
<dbReference type="Pfam" id="PF13181">
    <property type="entry name" value="TPR_8"/>
    <property type="match status" value="1"/>
</dbReference>
<dbReference type="Gene3D" id="3.40.50.300">
    <property type="entry name" value="P-loop containing nucleotide triphosphate hydrolases"/>
    <property type="match status" value="1"/>
</dbReference>
<evidence type="ECO:0000313" key="3">
    <source>
        <dbReference type="EMBL" id="AXV64296.1"/>
    </source>
</evidence>
<dbReference type="InterPro" id="IPR011990">
    <property type="entry name" value="TPR-like_helical_dom_sf"/>
</dbReference>
<dbReference type="PROSITE" id="PS50005">
    <property type="entry name" value="TPR"/>
    <property type="match status" value="1"/>
</dbReference>
<name>A0AAD0WBR6_9GAMM</name>
<dbReference type="Proteomes" id="UP000264605">
    <property type="component" value="Chromosome"/>
</dbReference>
<dbReference type="InterPro" id="IPR019734">
    <property type="entry name" value="TPR_rpt"/>
</dbReference>
<dbReference type="InterPro" id="IPR026634">
    <property type="entry name" value="TPST-like"/>
</dbReference>